<keyword evidence="2" id="KW-0812">Transmembrane</keyword>
<keyword evidence="2" id="KW-1133">Transmembrane helix</keyword>
<keyword evidence="3" id="KW-0328">Glycosyltransferase</keyword>
<dbReference type="PANTHER" id="PTHR34144:SF5">
    <property type="entry name" value="ALPHA-1,3-MANNOSYLTRANSFERASE CMT1"/>
    <property type="match status" value="1"/>
</dbReference>
<organism evidence="3 4">
    <name type="scientific">Lachnellula cervina</name>
    <dbReference type="NCBI Taxonomy" id="1316786"/>
    <lineage>
        <taxon>Eukaryota</taxon>
        <taxon>Fungi</taxon>
        <taxon>Dikarya</taxon>
        <taxon>Ascomycota</taxon>
        <taxon>Pezizomycotina</taxon>
        <taxon>Leotiomycetes</taxon>
        <taxon>Helotiales</taxon>
        <taxon>Lachnaceae</taxon>
        <taxon>Lachnellula</taxon>
    </lineage>
</organism>
<protein>
    <submittedName>
        <fullName evidence="3">Alpha-1,3-mannosyltransferase CMT1</fullName>
    </submittedName>
</protein>
<dbReference type="PANTHER" id="PTHR34144">
    <property type="entry name" value="CHROMOSOME 8, WHOLE GENOME SHOTGUN SEQUENCE"/>
    <property type="match status" value="1"/>
</dbReference>
<dbReference type="OrthoDB" id="262547at2759"/>
<evidence type="ECO:0000256" key="2">
    <source>
        <dbReference type="SAM" id="Phobius"/>
    </source>
</evidence>
<feature type="region of interest" description="Disordered" evidence="1">
    <location>
        <begin position="49"/>
        <end position="68"/>
    </location>
</feature>
<name>A0A7D8YND6_9HELO</name>
<keyword evidence="3" id="KW-0808">Transferase</keyword>
<dbReference type="InterPro" id="IPR021047">
    <property type="entry name" value="Mannosyltransferase_CMT1"/>
</dbReference>
<dbReference type="Pfam" id="PF11735">
    <property type="entry name" value="CAP59_mtransfer"/>
    <property type="match status" value="1"/>
</dbReference>
<proteinExistence type="predicted"/>
<evidence type="ECO:0000256" key="1">
    <source>
        <dbReference type="SAM" id="MobiDB-lite"/>
    </source>
</evidence>
<evidence type="ECO:0000313" key="3">
    <source>
        <dbReference type="EMBL" id="TVY52376.1"/>
    </source>
</evidence>
<gene>
    <name evidence="3" type="primary">CMT1_0</name>
    <name evidence="3" type="ORF">LCER1_G007605</name>
</gene>
<sequence length="461" mass="52238">MFSSRRFRVLNLYRVAQLALAVLAIVLISLHLGLLTYPFDRPVVSGDGPTTWNGVAPENDPSLDEETPSIKDADVTRIEVDPPLKDDGNVTLIQSAPAYIKAIMTPKDTTFPRLECPVPTQGRYEYLRTPSKSGKRRYFFAVNLHDSIHILPRLLGSIIEAIRFLGPAQCALSIVEGRSDDGTLEVLEALSTVLKEAGIHYILKSDNKDPLGTPGERIAKLADLRNEALEPMINNSDQYSTKDTTVVFLNDVSLCIEDILELIHQRVYQKADMTCGMDWVNLWRDPTFYDVWVGRGMNGDSFFEVPADGSWDNAWNLFWNDLQTQDRFDRHQPFQVFSCWNGGAVFNATPLLERKIKFRSSVEGECFQGEPQLFVKELWHLGYGKIAVIPSVNVAYSDERAREARMGKGDVTGILLMGEGNDRVEWKAKPPKKVKCMHTYDAQEWRPWDEFLKPRTDHQDA</sequence>
<accession>A0A7D8YND6</accession>
<evidence type="ECO:0000313" key="4">
    <source>
        <dbReference type="Proteomes" id="UP000481288"/>
    </source>
</evidence>
<comment type="caution">
    <text evidence="3">The sequence shown here is derived from an EMBL/GenBank/DDBJ whole genome shotgun (WGS) entry which is preliminary data.</text>
</comment>
<dbReference type="Proteomes" id="UP000481288">
    <property type="component" value="Unassembled WGS sequence"/>
</dbReference>
<keyword evidence="2" id="KW-0472">Membrane</keyword>
<feature type="transmembrane region" description="Helical" evidence="2">
    <location>
        <begin position="12"/>
        <end position="35"/>
    </location>
</feature>
<dbReference type="AlphaFoldDB" id="A0A7D8YND6"/>
<keyword evidence="4" id="KW-1185">Reference proteome</keyword>
<reference evidence="3 4" key="1">
    <citation type="submission" date="2018-05" db="EMBL/GenBank/DDBJ databases">
        <title>Whole genome sequencing for identification of molecular markers to develop diagnostic detection tools for the regulated plant pathogen Lachnellula willkommii.</title>
        <authorList>
            <person name="Giroux E."/>
            <person name="Bilodeau G."/>
        </authorList>
    </citation>
    <scope>NUCLEOTIDE SEQUENCE [LARGE SCALE GENOMIC DNA]</scope>
    <source>
        <strain evidence="3 4">CBS 625.97</strain>
    </source>
</reference>
<dbReference type="GO" id="GO:0016757">
    <property type="term" value="F:glycosyltransferase activity"/>
    <property type="evidence" value="ECO:0007669"/>
    <property type="project" value="UniProtKB-KW"/>
</dbReference>
<dbReference type="EMBL" id="QGMG01000622">
    <property type="protein sequence ID" value="TVY52376.1"/>
    <property type="molecule type" value="Genomic_DNA"/>
</dbReference>